<gene>
    <name evidence="1" type="ORF">SGODD07_01101</name>
</gene>
<name>A0A139N784_STRGN</name>
<organism evidence="1 2">
    <name type="scientific">Streptococcus gordonii</name>
    <dbReference type="NCBI Taxonomy" id="1302"/>
    <lineage>
        <taxon>Bacteria</taxon>
        <taxon>Bacillati</taxon>
        <taxon>Bacillota</taxon>
        <taxon>Bacilli</taxon>
        <taxon>Lactobacillales</taxon>
        <taxon>Streptococcaceae</taxon>
        <taxon>Streptococcus</taxon>
    </lineage>
</organism>
<dbReference type="EMBL" id="LQRC01000167">
    <property type="protein sequence ID" value="KXT71677.1"/>
    <property type="molecule type" value="Genomic_DNA"/>
</dbReference>
<dbReference type="Proteomes" id="UP000070096">
    <property type="component" value="Unassembled WGS sequence"/>
</dbReference>
<evidence type="ECO:0000313" key="1">
    <source>
        <dbReference type="EMBL" id="KXT71677.1"/>
    </source>
</evidence>
<sequence>MKLSNLFLFTGAAITSYLLVKNRESITDEISDTGQLLRKAQDSLSDIQANLDYLKDQKSTLEDISKDLQYKINVFNQEAQARFAEIQDIWESSPIKQKIIRIKKSQVFILKA</sequence>
<reference evidence="1 2" key="1">
    <citation type="submission" date="2016-01" db="EMBL/GenBank/DDBJ databases">
        <title>Highly variable Streptococcus oralis are common among viridans streptococci isolated from primates.</title>
        <authorList>
            <person name="Denapaite D."/>
            <person name="Rieger M."/>
            <person name="Koendgen S."/>
            <person name="Brueckner R."/>
            <person name="Ochigava I."/>
            <person name="Kappeler P."/>
            <person name="Maetz-Rensing K."/>
            <person name="Leendertz F."/>
            <person name="Hakenbeck R."/>
        </authorList>
    </citation>
    <scope>NUCLEOTIDE SEQUENCE [LARGE SCALE GENOMIC DNA]</scope>
    <source>
        <strain evidence="1 2">DD07</strain>
    </source>
</reference>
<evidence type="ECO:0000313" key="2">
    <source>
        <dbReference type="Proteomes" id="UP000070096"/>
    </source>
</evidence>
<proteinExistence type="predicted"/>
<dbReference type="PATRIC" id="fig|1302.21.peg.1232"/>
<dbReference type="AlphaFoldDB" id="A0A139N784"/>
<accession>A0A139N784</accession>
<protein>
    <submittedName>
        <fullName evidence="1">Uncharacterized protein</fullName>
    </submittedName>
</protein>
<comment type="caution">
    <text evidence="1">The sequence shown here is derived from an EMBL/GenBank/DDBJ whole genome shotgun (WGS) entry which is preliminary data.</text>
</comment>